<proteinExistence type="predicted"/>
<dbReference type="GO" id="GO:0007218">
    <property type="term" value="P:neuropeptide signaling pathway"/>
    <property type="evidence" value="ECO:0007669"/>
    <property type="project" value="UniProtKB-KW"/>
</dbReference>
<dbReference type="Pfam" id="PF14993">
    <property type="entry name" value="Neuropeptide_S"/>
    <property type="match status" value="1"/>
</dbReference>
<reference evidence="3" key="1">
    <citation type="submission" date="2025-08" db="UniProtKB">
        <authorList>
            <consortium name="RefSeq"/>
        </authorList>
    </citation>
    <scope>IDENTIFICATION</scope>
    <source>
        <tissue evidence="3">Blood</tissue>
    </source>
</reference>
<dbReference type="RefSeq" id="XP_054839904.1">
    <property type="nucleotide sequence ID" value="XM_054983929.1"/>
</dbReference>
<dbReference type="Proteomes" id="UP001190640">
    <property type="component" value="Chromosome 6"/>
</dbReference>
<dbReference type="PANTHER" id="PTHR36679">
    <property type="entry name" value="NEUROPEPTIDE S"/>
    <property type="match status" value="1"/>
</dbReference>
<evidence type="ECO:0000256" key="1">
    <source>
        <dbReference type="SAM" id="SignalP"/>
    </source>
</evidence>
<evidence type="ECO:0000313" key="3">
    <source>
        <dbReference type="RefSeq" id="XP_054839904.1"/>
    </source>
</evidence>
<organism evidence="2 3">
    <name type="scientific">Eublepharis macularius</name>
    <name type="common">Leopard gecko</name>
    <name type="synonym">Cyrtodactylus macularius</name>
    <dbReference type="NCBI Taxonomy" id="481883"/>
    <lineage>
        <taxon>Eukaryota</taxon>
        <taxon>Metazoa</taxon>
        <taxon>Chordata</taxon>
        <taxon>Craniata</taxon>
        <taxon>Vertebrata</taxon>
        <taxon>Euteleostomi</taxon>
        <taxon>Lepidosauria</taxon>
        <taxon>Squamata</taxon>
        <taxon>Bifurcata</taxon>
        <taxon>Gekkota</taxon>
        <taxon>Eublepharidae</taxon>
        <taxon>Eublepharinae</taxon>
        <taxon>Eublepharis</taxon>
    </lineage>
</organism>
<feature type="chain" id="PRO_5041714888" evidence="1">
    <location>
        <begin position="24"/>
        <end position="89"/>
    </location>
</feature>
<sequence length="89" mass="10239">MISVFRLNVILILWISTMHMWRCYPIVPSMLSGKSDYCLLLLNRCLAKVDGSEELALLKPFLEKTFIKRSFRNGVGSGIKKISFQRTKS</sequence>
<dbReference type="CTD" id="594857"/>
<dbReference type="GO" id="GO:0005576">
    <property type="term" value="C:extracellular region"/>
    <property type="evidence" value="ECO:0007669"/>
    <property type="project" value="InterPro"/>
</dbReference>
<evidence type="ECO:0000313" key="2">
    <source>
        <dbReference type="Proteomes" id="UP001190640"/>
    </source>
</evidence>
<accession>A0AA97JMX0</accession>
<dbReference type="GO" id="GO:0032230">
    <property type="term" value="P:positive regulation of synaptic transmission, GABAergic"/>
    <property type="evidence" value="ECO:0007669"/>
    <property type="project" value="TreeGrafter"/>
</dbReference>
<dbReference type="InterPro" id="IPR028138">
    <property type="entry name" value="Neuropeptide_S"/>
</dbReference>
<protein>
    <submittedName>
        <fullName evidence="3">Neuropeptide S</fullName>
    </submittedName>
</protein>
<name>A0AA97JMX0_EUBMA</name>
<gene>
    <name evidence="3" type="primary">NPS</name>
</gene>
<dbReference type="GO" id="GO:0045760">
    <property type="term" value="P:positive regulation of action potential"/>
    <property type="evidence" value="ECO:0007669"/>
    <property type="project" value="TreeGrafter"/>
</dbReference>
<dbReference type="GeneID" id="129332699"/>
<keyword evidence="1" id="KW-0732">Signal</keyword>
<dbReference type="GO" id="GO:0051968">
    <property type="term" value="P:positive regulation of synaptic transmission, glutamatergic"/>
    <property type="evidence" value="ECO:0007669"/>
    <property type="project" value="TreeGrafter"/>
</dbReference>
<keyword evidence="2" id="KW-1185">Reference proteome</keyword>
<dbReference type="AlphaFoldDB" id="A0AA97JMX0"/>
<dbReference type="KEGG" id="emc:129332699"/>
<feature type="signal peptide" evidence="1">
    <location>
        <begin position="1"/>
        <end position="23"/>
    </location>
</feature>
<dbReference type="PANTHER" id="PTHR36679:SF1">
    <property type="entry name" value="NEUROPEPTIDE S"/>
    <property type="match status" value="1"/>
</dbReference>
<keyword evidence="3" id="KW-0527">Neuropeptide</keyword>